<keyword evidence="1" id="KW-1133">Transmembrane helix</keyword>
<gene>
    <name evidence="2" type="ORF">CSC65_08415</name>
</gene>
<feature type="transmembrane region" description="Helical" evidence="1">
    <location>
        <begin position="32"/>
        <end position="53"/>
    </location>
</feature>
<organism evidence="2 3">
    <name type="scientific">Pseudoxanthomonas daejeonensis</name>
    <dbReference type="NCBI Taxonomy" id="266062"/>
    <lineage>
        <taxon>Bacteria</taxon>
        <taxon>Pseudomonadati</taxon>
        <taxon>Pseudomonadota</taxon>
        <taxon>Gammaproteobacteria</taxon>
        <taxon>Lysobacterales</taxon>
        <taxon>Lysobacteraceae</taxon>
        <taxon>Pseudoxanthomonas</taxon>
    </lineage>
</organism>
<name>A0ABQ6Z747_9GAMM</name>
<reference evidence="2 3" key="1">
    <citation type="submission" date="2017-10" db="EMBL/GenBank/DDBJ databases">
        <title>Whole genome sequencing of members of genus Pseudoxanthomonas.</title>
        <authorList>
            <person name="Kumar S."/>
            <person name="Bansal K."/>
            <person name="Kaur A."/>
            <person name="Patil P."/>
            <person name="Sharma S."/>
            <person name="Patil P.B."/>
        </authorList>
    </citation>
    <scope>NUCLEOTIDE SEQUENCE [LARGE SCALE GENOMIC DNA]</scope>
    <source>
        <strain evidence="2 3">DSM 17801</strain>
    </source>
</reference>
<evidence type="ECO:0000313" key="3">
    <source>
        <dbReference type="Proteomes" id="UP000788419"/>
    </source>
</evidence>
<keyword evidence="1" id="KW-0812">Transmembrane</keyword>
<keyword evidence="1" id="KW-0472">Membrane</keyword>
<keyword evidence="3" id="KW-1185">Reference proteome</keyword>
<evidence type="ECO:0000313" key="2">
    <source>
        <dbReference type="EMBL" id="KAF1694709.1"/>
    </source>
</evidence>
<dbReference type="EMBL" id="PDWN01000007">
    <property type="protein sequence ID" value="KAF1694709.1"/>
    <property type="molecule type" value="Genomic_DNA"/>
</dbReference>
<protein>
    <submittedName>
        <fullName evidence="2">Uncharacterized protein</fullName>
    </submittedName>
</protein>
<evidence type="ECO:0000256" key="1">
    <source>
        <dbReference type="SAM" id="Phobius"/>
    </source>
</evidence>
<comment type="caution">
    <text evidence="2">The sequence shown here is derived from an EMBL/GenBank/DDBJ whole genome shotgun (WGS) entry which is preliminary data.</text>
</comment>
<sequence>MLAHLVACLRWSYLGLFKGVDGIGAPWLLDLVSMGFSLLMEIAVALMLIRAAIDSLRLGRSV</sequence>
<dbReference type="Proteomes" id="UP000788419">
    <property type="component" value="Unassembled WGS sequence"/>
</dbReference>
<proteinExistence type="predicted"/>
<accession>A0ABQ6Z747</accession>